<reference evidence="2 3" key="1">
    <citation type="journal article" date="2020" name="Int. J. Syst. Evol. Microbiol.">
        <title>Reclassification of Streptomyces castelarensis and Streptomyces sporoclivatus as later heterotypic synonyms of Streptomyces antimycoticus.</title>
        <authorList>
            <person name="Komaki H."/>
            <person name="Tamura T."/>
        </authorList>
    </citation>
    <scope>NUCLEOTIDE SEQUENCE [LARGE SCALE GENOMIC DNA]</scope>
    <source>
        <strain evidence="2 3">NBRC 13459</strain>
    </source>
</reference>
<accession>A0A4D4L6Y5</accession>
<proteinExistence type="predicted"/>
<feature type="compositionally biased region" description="Basic and acidic residues" evidence="1">
    <location>
        <begin position="72"/>
        <end position="96"/>
    </location>
</feature>
<dbReference type="EMBL" id="BJHW01000001">
    <property type="protein sequence ID" value="GDY53779.1"/>
    <property type="molecule type" value="Genomic_DNA"/>
</dbReference>
<organism evidence="2 3">
    <name type="scientific">Streptomyces violaceusniger</name>
    <dbReference type="NCBI Taxonomy" id="68280"/>
    <lineage>
        <taxon>Bacteria</taxon>
        <taxon>Bacillati</taxon>
        <taxon>Actinomycetota</taxon>
        <taxon>Actinomycetes</taxon>
        <taxon>Kitasatosporales</taxon>
        <taxon>Streptomycetaceae</taxon>
        <taxon>Streptomyces</taxon>
        <taxon>Streptomyces violaceusniger group</taxon>
    </lineage>
</organism>
<gene>
    <name evidence="2" type="ORF">SVIO_044020</name>
</gene>
<evidence type="ECO:0000256" key="1">
    <source>
        <dbReference type="SAM" id="MobiDB-lite"/>
    </source>
</evidence>
<comment type="caution">
    <text evidence="2">The sequence shown here is derived from an EMBL/GenBank/DDBJ whole genome shotgun (WGS) entry which is preliminary data.</text>
</comment>
<evidence type="ECO:0000313" key="3">
    <source>
        <dbReference type="Proteomes" id="UP000301309"/>
    </source>
</evidence>
<dbReference type="AlphaFoldDB" id="A0A4D4L6Y5"/>
<protein>
    <submittedName>
        <fullName evidence="2">Uncharacterized protein</fullName>
    </submittedName>
</protein>
<feature type="region of interest" description="Disordered" evidence="1">
    <location>
        <begin position="71"/>
        <end position="102"/>
    </location>
</feature>
<evidence type="ECO:0000313" key="2">
    <source>
        <dbReference type="EMBL" id="GDY53779.1"/>
    </source>
</evidence>
<name>A0A4D4L6Y5_STRVO</name>
<sequence length="112" mass="11854">MRALRWKGRDGSSADCGAVVARVLLTDLRGGRSARRAAAEDRSRGVLSACRADALVAELRGLSCGAARGRAGRRDTAEIRQKDPSRARAAEPHIDTAPRPFGGAARTVADFL</sequence>
<dbReference type="Proteomes" id="UP000301309">
    <property type="component" value="Unassembled WGS sequence"/>
</dbReference>
<keyword evidence="3" id="KW-1185">Reference proteome</keyword>